<feature type="compositionally biased region" description="Basic and acidic residues" evidence="1">
    <location>
        <begin position="26"/>
        <end position="42"/>
    </location>
</feature>
<dbReference type="AlphaFoldDB" id="A0A327K591"/>
<dbReference type="Proteomes" id="UP000248863">
    <property type="component" value="Unassembled WGS sequence"/>
</dbReference>
<keyword evidence="3" id="KW-1185">Reference proteome</keyword>
<reference evidence="2 3" key="1">
    <citation type="submission" date="2017-07" db="EMBL/GenBank/DDBJ databases">
        <title>Draft Genome Sequences of Select Purple Nonsulfur Bacteria.</title>
        <authorList>
            <person name="Lasarre B."/>
            <person name="Mckinlay J.B."/>
        </authorList>
    </citation>
    <scope>NUCLEOTIDE SEQUENCE [LARGE SCALE GENOMIC DNA]</scope>
    <source>
        <strain evidence="2 3">DSM 11907</strain>
    </source>
</reference>
<feature type="region of interest" description="Disordered" evidence="1">
    <location>
        <begin position="1"/>
        <end position="59"/>
    </location>
</feature>
<comment type="caution">
    <text evidence="2">The sequence shown here is derived from an EMBL/GenBank/DDBJ whole genome shotgun (WGS) entry which is preliminary data.</text>
</comment>
<sequence>MTEIDDRDDAADRGGRATSPPPSRTDASRTDASRTDVSRTDVSRPGATETVGTARRSAERTQIARALLDLVVDEIMGRIKRRLPDVSATPGEPRRRRQRADASASAVPVSPARRLQGMVKRVVVGKRRGDGR</sequence>
<organism evidence="2 3">
    <name type="scientific">Rhodoplanes elegans</name>
    <dbReference type="NCBI Taxonomy" id="29408"/>
    <lineage>
        <taxon>Bacteria</taxon>
        <taxon>Pseudomonadati</taxon>
        <taxon>Pseudomonadota</taxon>
        <taxon>Alphaproteobacteria</taxon>
        <taxon>Hyphomicrobiales</taxon>
        <taxon>Nitrobacteraceae</taxon>
        <taxon>Rhodoplanes</taxon>
    </lineage>
</organism>
<evidence type="ECO:0000313" key="2">
    <source>
        <dbReference type="EMBL" id="RAI33531.1"/>
    </source>
</evidence>
<protein>
    <submittedName>
        <fullName evidence="2">Uncharacterized protein</fullName>
    </submittedName>
</protein>
<feature type="region of interest" description="Disordered" evidence="1">
    <location>
        <begin position="82"/>
        <end position="132"/>
    </location>
</feature>
<gene>
    <name evidence="2" type="ORF">CH338_22365</name>
</gene>
<evidence type="ECO:0000313" key="3">
    <source>
        <dbReference type="Proteomes" id="UP000248863"/>
    </source>
</evidence>
<dbReference type="EMBL" id="NPEU01000354">
    <property type="protein sequence ID" value="RAI33531.1"/>
    <property type="molecule type" value="Genomic_DNA"/>
</dbReference>
<accession>A0A327K591</accession>
<name>A0A327K591_9BRAD</name>
<evidence type="ECO:0000256" key="1">
    <source>
        <dbReference type="SAM" id="MobiDB-lite"/>
    </source>
</evidence>
<feature type="compositionally biased region" description="Low complexity" evidence="1">
    <location>
        <begin position="101"/>
        <end position="122"/>
    </location>
</feature>
<proteinExistence type="predicted"/>